<dbReference type="Gene3D" id="3.40.50.300">
    <property type="entry name" value="P-loop containing nucleotide triphosphate hydrolases"/>
    <property type="match status" value="1"/>
</dbReference>
<dbReference type="STRING" id="1037410.MCSF7_01496"/>
<comment type="function">
    <text evidence="10 11">Phosphorylation of dTMP to form dTDP in both de novo and salvage pathways of dTTP synthesis.</text>
</comment>
<dbReference type="InterPro" id="IPR018094">
    <property type="entry name" value="Thymidylate_kinase"/>
</dbReference>
<dbReference type="HAMAP" id="MF_00165">
    <property type="entry name" value="Thymidylate_kinase"/>
    <property type="match status" value="1"/>
</dbReference>
<feature type="binding site" evidence="11">
    <location>
        <begin position="7"/>
        <end position="14"/>
    </location>
    <ligand>
        <name>ATP</name>
        <dbReference type="ChEBI" id="CHEBI:30616"/>
    </ligand>
</feature>
<comment type="catalytic activity">
    <reaction evidence="9 11">
        <text>dTMP + ATP = dTDP + ADP</text>
        <dbReference type="Rhea" id="RHEA:13517"/>
        <dbReference type="ChEBI" id="CHEBI:30616"/>
        <dbReference type="ChEBI" id="CHEBI:58369"/>
        <dbReference type="ChEBI" id="CHEBI:63528"/>
        <dbReference type="ChEBI" id="CHEBI:456216"/>
        <dbReference type="EC" id="2.7.4.9"/>
    </reaction>
</comment>
<evidence type="ECO:0000256" key="7">
    <source>
        <dbReference type="ARBA" id="ARBA00022777"/>
    </source>
</evidence>
<dbReference type="AlphaFoldDB" id="F9UK88"/>
<dbReference type="GO" id="GO:0006235">
    <property type="term" value="P:dTTP biosynthetic process"/>
    <property type="evidence" value="ECO:0007669"/>
    <property type="project" value="UniProtKB-UniRule"/>
</dbReference>
<dbReference type="RefSeq" id="WP_006608706.1">
    <property type="nucleotide sequence ID" value="NZ_AFXA01000011.1"/>
</dbReference>
<evidence type="ECO:0000259" key="12">
    <source>
        <dbReference type="Pfam" id="PF02223"/>
    </source>
</evidence>
<evidence type="ECO:0000313" key="13">
    <source>
        <dbReference type="EMBL" id="EGV00093.1"/>
    </source>
</evidence>
<dbReference type="NCBIfam" id="TIGR00041">
    <property type="entry name" value="DTMP_kinase"/>
    <property type="match status" value="1"/>
</dbReference>
<evidence type="ECO:0000256" key="9">
    <source>
        <dbReference type="ARBA" id="ARBA00048743"/>
    </source>
</evidence>
<dbReference type="InterPro" id="IPR039430">
    <property type="entry name" value="Thymidylate_kin-like_dom"/>
</dbReference>
<evidence type="ECO:0000256" key="1">
    <source>
        <dbReference type="ARBA" id="ARBA00009776"/>
    </source>
</evidence>
<dbReference type="GO" id="GO:0006233">
    <property type="term" value="P:dTDP biosynthetic process"/>
    <property type="evidence" value="ECO:0007669"/>
    <property type="project" value="InterPro"/>
</dbReference>
<keyword evidence="5 11" id="KW-0545">Nucleotide biosynthesis</keyword>
<sequence length="216" mass="25480">MFITFEGPDGSGKTTILKLLVAKLEKTFPNLKLLLTREPGGKKVLEAEKIREIILNKESKISPITEALLYTASRRIHLDQVIIPALKRNELILCDRYVDSFYAYQGFARELGFEFTSQLTNLVIDNIMPKITFFFDIRPEESKKRRCEIRSEQNRLDKENDDFHKKVYEGYWNLIKQEPDRFIVIDASKSVEEVFEETYRKLTENLEFKQYIENLK</sequence>
<dbReference type="eggNOG" id="COG0125">
    <property type="taxonomic scope" value="Bacteria"/>
</dbReference>
<dbReference type="GO" id="GO:0005524">
    <property type="term" value="F:ATP binding"/>
    <property type="evidence" value="ECO:0007669"/>
    <property type="project" value="UniProtKB-UniRule"/>
</dbReference>
<proteinExistence type="inferred from homology"/>
<dbReference type="GO" id="GO:0006227">
    <property type="term" value="P:dUDP biosynthetic process"/>
    <property type="evidence" value="ECO:0007669"/>
    <property type="project" value="TreeGrafter"/>
</dbReference>
<evidence type="ECO:0000256" key="2">
    <source>
        <dbReference type="ARBA" id="ARBA00012980"/>
    </source>
</evidence>
<dbReference type="FunFam" id="3.40.50.300:FF:000225">
    <property type="entry name" value="Thymidylate kinase"/>
    <property type="match status" value="1"/>
</dbReference>
<dbReference type="GO" id="GO:0005829">
    <property type="term" value="C:cytosol"/>
    <property type="evidence" value="ECO:0007669"/>
    <property type="project" value="TreeGrafter"/>
</dbReference>
<protein>
    <recommendedName>
        <fullName evidence="3 11">Thymidylate kinase</fullName>
        <ecNumber evidence="2 11">2.7.4.9</ecNumber>
    </recommendedName>
    <alternativeName>
        <fullName evidence="11">dTMP kinase</fullName>
    </alternativeName>
</protein>
<keyword evidence="6 11" id="KW-0547">Nucleotide-binding</keyword>
<keyword evidence="14" id="KW-1185">Reference proteome</keyword>
<evidence type="ECO:0000256" key="8">
    <source>
        <dbReference type="ARBA" id="ARBA00022840"/>
    </source>
</evidence>
<gene>
    <name evidence="11" type="primary">tmk</name>
    <name evidence="13" type="ORF">MCSF7_01496</name>
</gene>
<keyword evidence="7 11" id="KW-0418">Kinase</keyword>
<accession>F9UK88</accession>
<dbReference type="InterPro" id="IPR027417">
    <property type="entry name" value="P-loop_NTPase"/>
</dbReference>
<evidence type="ECO:0000313" key="14">
    <source>
        <dbReference type="Proteomes" id="UP000004978"/>
    </source>
</evidence>
<dbReference type="EC" id="2.7.4.9" evidence="2 11"/>
<dbReference type="Proteomes" id="UP000004978">
    <property type="component" value="Unassembled WGS sequence"/>
</dbReference>
<keyword evidence="8 11" id="KW-0067">ATP-binding</keyword>
<reference evidence="13 14" key="1">
    <citation type="journal article" date="2013" name="Genome Announc.">
        <title>Genome Sequence of Mycoplasma columbinum Strain SF7.</title>
        <authorList>
            <person name="Guo Z."/>
            <person name="Xu X."/>
            <person name="Zheng Q."/>
            <person name="Li T."/>
            <person name="Kuang S."/>
            <person name="Zhang Z."/>
            <person name="Chen Y."/>
            <person name="Lu X."/>
            <person name="Zhou R."/>
            <person name="Bi D."/>
            <person name="Jin H."/>
        </authorList>
    </citation>
    <scope>NUCLEOTIDE SEQUENCE [LARGE SCALE GENOMIC DNA]</scope>
    <source>
        <strain evidence="13 14">SF7</strain>
    </source>
</reference>
<evidence type="ECO:0000256" key="10">
    <source>
        <dbReference type="ARBA" id="ARBA00057735"/>
    </source>
</evidence>
<dbReference type="SUPFAM" id="SSF52540">
    <property type="entry name" value="P-loop containing nucleoside triphosphate hydrolases"/>
    <property type="match status" value="1"/>
</dbReference>
<comment type="similarity">
    <text evidence="1 11">Belongs to the thymidylate kinase family.</text>
</comment>
<keyword evidence="4 11" id="KW-0808">Transferase</keyword>
<dbReference type="PANTHER" id="PTHR10344">
    <property type="entry name" value="THYMIDYLATE KINASE"/>
    <property type="match status" value="1"/>
</dbReference>
<dbReference type="GO" id="GO:0004798">
    <property type="term" value="F:dTMP kinase activity"/>
    <property type="evidence" value="ECO:0007669"/>
    <property type="project" value="UniProtKB-UniRule"/>
</dbReference>
<evidence type="ECO:0000256" key="6">
    <source>
        <dbReference type="ARBA" id="ARBA00022741"/>
    </source>
</evidence>
<organism evidence="13 14">
    <name type="scientific">Mycoplasmopsis columbina SF7</name>
    <dbReference type="NCBI Taxonomy" id="1037410"/>
    <lineage>
        <taxon>Bacteria</taxon>
        <taxon>Bacillati</taxon>
        <taxon>Mycoplasmatota</taxon>
        <taxon>Mycoplasmoidales</taxon>
        <taxon>Metamycoplasmataceae</taxon>
        <taxon>Mycoplasmopsis</taxon>
    </lineage>
</organism>
<evidence type="ECO:0000256" key="4">
    <source>
        <dbReference type="ARBA" id="ARBA00022679"/>
    </source>
</evidence>
<feature type="domain" description="Thymidylate kinase-like" evidence="12">
    <location>
        <begin position="5"/>
        <end position="197"/>
    </location>
</feature>
<dbReference type="PANTHER" id="PTHR10344:SF4">
    <property type="entry name" value="UMP-CMP KINASE 2, MITOCHONDRIAL"/>
    <property type="match status" value="1"/>
</dbReference>
<dbReference type="CDD" id="cd01672">
    <property type="entry name" value="TMPK"/>
    <property type="match status" value="1"/>
</dbReference>
<evidence type="ECO:0000256" key="3">
    <source>
        <dbReference type="ARBA" id="ARBA00017144"/>
    </source>
</evidence>
<comment type="caution">
    <text evidence="13">The sequence shown here is derived from an EMBL/GenBank/DDBJ whole genome shotgun (WGS) entry which is preliminary data.</text>
</comment>
<dbReference type="EMBL" id="AFXA01000011">
    <property type="protein sequence ID" value="EGV00093.1"/>
    <property type="molecule type" value="Genomic_DNA"/>
</dbReference>
<evidence type="ECO:0000256" key="11">
    <source>
        <dbReference type="HAMAP-Rule" id="MF_00165"/>
    </source>
</evidence>
<dbReference type="Pfam" id="PF02223">
    <property type="entry name" value="Thymidylate_kin"/>
    <property type="match status" value="1"/>
</dbReference>
<name>F9UK88_9BACT</name>
<evidence type="ECO:0000256" key="5">
    <source>
        <dbReference type="ARBA" id="ARBA00022727"/>
    </source>
</evidence>